<dbReference type="SUPFAM" id="SSF46785">
    <property type="entry name" value="Winged helix' DNA-binding domain"/>
    <property type="match status" value="1"/>
</dbReference>
<dbReference type="PANTHER" id="PTHR33164:SF43">
    <property type="entry name" value="HTH-TYPE TRANSCRIPTIONAL REPRESSOR YETL"/>
    <property type="match status" value="1"/>
</dbReference>
<gene>
    <name evidence="2" type="ORF">ACFO0D_05845</name>
</gene>
<dbReference type="InterPro" id="IPR039422">
    <property type="entry name" value="MarR/SlyA-like"/>
</dbReference>
<name>A0ABV9I6M3_9DEIO</name>
<comment type="caution">
    <text evidence="2">The sequence shown here is derived from an EMBL/GenBank/DDBJ whole genome shotgun (WGS) entry which is preliminary data.</text>
</comment>
<dbReference type="PRINTS" id="PR00598">
    <property type="entry name" value="HTHMARR"/>
</dbReference>
<feature type="domain" description="HTH marR-type" evidence="1">
    <location>
        <begin position="11"/>
        <end position="145"/>
    </location>
</feature>
<dbReference type="Gene3D" id="1.10.10.10">
    <property type="entry name" value="Winged helix-like DNA-binding domain superfamily/Winged helix DNA-binding domain"/>
    <property type="match status" value="1"/>
</dbReference>
<dbReference type="Proteomes" id="UP001595952">
    <property type="component" value="Unassembled WGS sequence"/>
</dbReference>
<dbReference type="Pfam" id="PF01047">
    <property type="entry name" value="MarR"/>
    <property type="match status" value="1"/>
</dbReference>
<accession>A0ABV9I6M3</accession>
<dbReference type="EMBL" id="JBHSEI010000002">
    <property type="protein sequence ID" value="MFC4637858.1"/>
    <property type="molecule type" value="Genomic_DNA"/>
</dbReference>
<organism evidence="2 3">
    <name type="scientific">Deinococcus hohokamensis</name>
    <dbReference type="NCBI Taxonomy" id="309883"/>
    <lineage>
        <taxon>Bacteria</taxon>
        <taxon>Thermotogati</taxon>
        <taxon>Deinococcota</taxon>
        <taxon>Deinococci</taxon>
        <taxon>Deinococcales</taxon>
        <taxon>Deinococcaceae</taxon>
        <taxon>Deinococcus</taxon>
    </lineage>
</organism>
<protein>
    <submittedName>
        <fullName evidence="2">MarR family winged helix-turn-helix transcriptional regulator</fullName>
    </submittedName>
</protein>
<dbReference type="InterPro" id="IPR036388">
    <property type="entry name" value="WH-like_DNA-bd_sf"/>
</dbReference>
<evidence type="ECO:0000259" key="1">
    <source>
        <dbReference type="PROSITE" id="PS50995"/>
    </source>
</evidence>
<sequence>MSEAGPVGRGALQFCLTLNRATTVLLRRIDHRLSALHGLGLNDFMILHFTDQAPQGKIRRIDLADQLGLTASAVTRLLIPLEKIGLVSRLADPRDARVSYVTLTPAGRDLLANALHSAAQTSEELVGQVPEEDLHALSTLLDSLT</sequence>
<dbReference type="SMART" id="SM00347">
    <property type="entry name" value="HTH_MARR"/>
    <property type="match status" value="1"/>
</dbReference>
<evidence type="ECO:0000313" key="3">
    <source>
        <dbReference type="Proteomes" id="UP001595952"/>
    </source>
</evidence>
<reference evidence="3" key="1">
    <citation type="journal article" date="2019" name="Int. J. Syst. Evol. Microbiol.">
        <title>The Global Catalogue of Microorganisms (GCM) 10K type strain sequencing project: providing services to taxonomists for standard genome sequencing and annotation.</title>
        <authorList>
            <consortium name="The Broad Institute Genomics Platform"/>
            <consortium name="The Broad Institute Genome Sequencing Center for Infectious Disease"/>
            <person name="Wu L."/>
            <person name="Ma J."/>
        </authorList>
    </citation>
    <scope>NUCLEOTIDE SEQUENCE [LARGE SCALE GENOMIC DNA]</scope>
    <source>
        <strain evidence="3">CCUG 55995</strain>
    </source>
</reference>
<keyword evidence="3" id="KW-1185">Reference proteome</keyword>
<dbReference type="InterPro" id="IPR000835">
    <property type="entry name" value="HTH_MarR-typ"/>
</dbReference>
<dbReference type="InterPro" id="IPR036390">
    <property type="entry name" value="WH_DNA-bd_sf"/>
</dbReference>
<proteinExistence type="predicted"/>
<evidence type="ECO:0000313" key="2">
    <source>
        <dbReference type="EMBL" id="MFC4637858.1"/>
    </source>
</evidence>
<dbReference type="PROSITE" id="PS50995">
    <property type="entry name" value="HTH_MARR_2"/>
    <property type="match status" value="1"/>
</dbReference>
<dbReference type="RefSeq" id="WP_380060885.1">
    <property type="nucleotide sequence ID" value="NZ_JBHSEI010000002.1"/>
</dbReference>
<dbReference type="PANTHER" id="PTHR33164">
    <property type="entry name" value="TRANSCRIPTIONAL REGULATOR, MARR FAMILY"/>
    <property type="match status" value="1"/>
</dbReference>